<dbReference type="InterPro" id="IPR004697">
    <property type="entry name" value="AbgT"/>
</dbReference>
<protein>
    <recommendedName>
        <fullName evidence="5">Aminobenzoyl-glutamate transport protein</fullName>
    </recommendedName>
</protein>
<dbReference type="Pfam" id="PF03806">
    <property type="entry name" value="ABG_transport"/>
    <property type="match status" value="2"/>
</dbReference>
<evidence type="ECO:0000313" key="4">
    <source>
        <dbReference type="Proteomes" id="UP001501414"/>
    </source>
</evidence>
<feature type="transmembrane region" description="Helical" evidence="2">
    <location>
        <begin position="125"/>
        <end position="148"/>
    </location>
</feature>
<gene>
    <name evidence="3" type="ORF">GCM10009613_56870</name>
</gene>
<feature type="transmembrane region" description="Helical" evidence="2">
    <location>
        <begin position="531"/>
        <end position="556"/>
    </location>
</feature>
<keyword evidence="4" id="KW-1185">Reference proteome</keyword>
<evidence type="ECO:0008006" key="5">
    <source>
        <dbReference type="Google" id="ProtNLM"/>
    </source>
</evidence>
<keyword evidence="2" id="KW-0472">Membrane</keyword>
<keyword evidence="2" id="KW-1133">Transmembrane helix</keyword>
<proteinExistence type="predicted"/>
<reference evidence="4" key="1">
    <citation type="journal article" date="2019" name="Int. J. Syst. Evol. Microbiol.">
        <title>The Global Catalogue of Microorganisms (GCM) 10K type strain sequencing project: providing services to taxonomists for standard genome sequencing and annotation.</title>
        <authorList>
            <consortium name="The Broad Institute Genomics Platform"/>
            <consortium name="The Broad Institute Genome Sequencing Center for Infectious Disease"/>
            <person name="Wu L."/>
            <person name="Ma J."/>
        </authorList>
    </citation>
    <scope>NUCLEOTIDE SEQUENCE [LARGE SCALE GENOMIC DNA]</scope>
    <source>
        <strain evidence="4">JCM 11896</strain>
    </source>
</reference>
<feature type="compositionally biased region" description="Low complexity" evidence="1">
    <location>
        <begin position="243"/>
        <end position="282"/>
    </location>
</feature>
<feature type="region of interest" description="Disordered" evidence="1">
    <location>
        <begin position="239"/>
        <end position="300"/>
    </location>
</feature>
<organism evidence="3 4">
    <name type="scientific">Pseudonocardia kongjuensis</name>
    <dbReference type="NCBI Taxonomy" id="102227"/>
    <lineage>
        <taxon>Bacteria</taxon>
        <taxon>Bacillati</taxon>
        <taxon>Actinomycetota</taxon>
        <taxon>Actinomycetes</taxon>
        <taxon>Pseudonocardiales</taxon>
        <taxon>Pseudonocardiaceae</taxon>
        <taxon>Pseudonocardia</taxon>
    </lineage>
</organism>
<keyword evidence="2" id="KW-0812">Transmembrane</keyword>
<dbReference type="PANTHER" id="PTHR30282:SF0">
    <property type="entry name" value="P-AMINOBENZOYL-GLUTAMATE TRANSPORT PROTEIN"/>
    <property type="match status" value="1"/>
</dbReference>
<dbReference type="PANTHER" id="PTHR30282">
    <property type="entry name" value="P-AMINOBENZOYL GLUTAMATE TRANSPORTER"/>
    <property type="match status" value="1"/>
</dbReference>
<feature type="transmembrane region" description="Helical" evidence="2">
    <location>
        <begin position="500"/>
        <end position="519"/>
    </location>
</feature>
<feature type="transmembrane region" description="Helical" evidence="2">
    <location>
        <begin position="443"/>
        <end position="463"/>
    </location>
</feature>
<dbReference type="Proteomes" id="UP001501414">
    <property type="component" value="Unassembled WGS sequence"/>
</dbReference>
<evidence type="ECO:0000256" key="1">
    <source>
        <dbReference type="SAM" id="MobiDB-lite"/>
    </source>
</evidence>
<evidence type="ECO:0000313" key="3">
    <source>
        <dbReference type="EMBL" id="GAA1400213.1"/>
    </source>
</evidence>
<sequence length="562" mass="57950">MSATQQETPTRLARALGVVERVGNRLPDPVILFVVLSVLLAGLSAVLSAAGLSAQVPGQDEITPVRSLLTGEGLRFALTEAVTNFVEFPPLGTIIAVLLGIAVADRSGLLPTLLRVTVLRAPRRLITPALMFAGVCGSIASDAAYIVLIPLGAMVFRTVGRSPAVGAVAAFVSVGAGYDASIFVTATDVLLAGITNSAAAIVDPSIQLTALSNYWFNAVSAVLIALAAAVVVDRVVEPSTRRSGAGHTSGSDTSGTAGSDATDSAGSDTTGTAGTGTGTAADPARPGTSTGPAGEPVPDPDLAAQEAEEARAAEVTAEQLRGLRDAGLTLLGLLAFYAAIWFPAGSPLREPETGTLVPSPFLDGIAVVLLLTFLVVGIVYGLRVGTIRTPADVPRLMREGLTDIVPILVLFFVIAQFLAWFTWSGIGQWIAVSGAEVLQSLGAPAPVLLFLTVVMVFVLGLVITSGSAQWSLLAPVLVPMLLLVGIDADQTMAAFRIGDSVANSLTPMSPYFAVALGFLQRYRRDAGIGTLISMTLPICAAMFVVWTALFLVWISLGIPLGV</sequence>
<dbReference type="EMBL" id="BAAAJK010000049">
    <property type="protein sequence ID" value="GAA1400213.1"/>
    <property type="molecule type" value="Genomic_DNA"/>
</dbReference>
<comment type="caution">
    <text evidence="3">The sequence shown here is derived from an EMBL/GenBank/DDBJ whole genome shotgun (WGS) entry which is preliminary data.</text>
</comment>
<accession>A0ABP4IYV4</accession>
<feature type="transmembrane region" description="Helical" evidence="2">
    <location>
        <begin position="326"/>
        <end position="344"/>
    </location>
</feature>
<feature type="transmembrane region" description="Helical" evidence="2">
    <location>
        <begin position="364"/>
        <end position="383"/>
    </location>
</feature>
<evidence type="ECO:0000256" key="2">
    <source>
        <dbReference type="SAM" id="Phobius"/>
    </source>
</evidence>
<feature type="transmembrane region" description="Helical" evidence="2">
    <location>
        <begin position="214"/>
        <end position="232"/>
    </location>
</feature>
<feature type="transmembrane region" description="Helical" evidence="2">
    <location>
        <begin position="470"/>
        <end position="488"/>
    </location>
</feature>
<feature type="transmembrane region" description="Helical" evidence="2">
    <location>
        <begin position="30"/>
        <end position="50"/>
    </location>
</feature>
<feature type="transmembrane region" description="Helical" evidence="2">
    <location>
        <begin position="404"/>
        <end position="423"/>
    </location>
</feature>
<feature type="transmembrane region" description="Helical" evidence="2">
    <location>
        <begin position="88"/>
        <end position="104"/>
    </location>
</feature>
<name>A0ABP4IYV4_9PSEU</name>